<gene>
    <name evidence="2" type="ORF">BCR36DRAFT_581966</name>
</gene>
<evidence type="ECO:0000259" key="1">
    <source>
        <dbReference type="PROSITE" id="PS51186"/>
    </source>
</evidence>
<keyword evidence="3" id="KW-1185">Reference proteome</keyword>
<protein>
    <recommendedName>
        <fullName evidence="1">N-acetyltransferase domain-containing protein</fullName>
    </recommendedName>
</protein>
<dbReference type="AlphaFoldDB" id="A0A1Y1VEQ8"/>
<sequence length="162" mass="19405">MEAFTPDERAPYWILKRRVLQGKAEQWNFFDKKTWLGWIYFSRYKDLIYIFFFAIDAKWRGQGYGTKALKAFIEKNKGHRIFLALEDWTKDSMTGNKEQRIKRYNFYKNCGLAVLPHHLKEGINIFAIMGVGGPVEAIEYKELMNDYIGWPFKYFIDMRMVD</sequence>
<organism evidence="2 3">
    <name type="scientific">Piromyces finnis</name>
    <dbReference type="NCBI Taxonomy" id="1754191"/>
    <lineage>
        <taxon>Eukaryota</taxon>
        <taxon>Fungi</taxon>
        <taxon>Fungi incertae sedis</taxon>
        <taxon>Chytridiomycota</taxon>
        <taxon>Chytridiomycota incertae sedis</taxon>
        <taxon>Neocallimastigomycetes</taxon>
        <taxon>Neocallimastigales</taxon>
        <taxon>Neocallimastigaceae</taxon>
        <taxon>Piromyces</taxon>
    </lineage>
</organism>
<comment type="caution">
    <text evidence="2">The sequence shown here is derived from an EMBL/GenBank/DDBJ whole genome shotgun (WGS) entry which is preliminary data.</text>
</comment>
<dbReference type="SUPFAM" id="SSF55729">
    <property type="entry name" value="Acyl-CoA N-acyltransferases (Nat)"/>
    <property type="match status" value="1"/>
</dbReference>
<dbReference type="CDD" id="cd04301">
    <property type="entry name" value="NAT_SF"/>
    <property type="match status" value="1"/>
</dbReference>
<evidence type="ECO:0000313" key="3">
    <source>
        <dbReference type="Proteomes" id="UP000193719"/>
    </source>
</evidence>
<dbReference type="InterPro" id="IPR000182">
    <property type="entry name" value="GNAT_dom"/>
</dbReference>
<accession>A0A1Y1VEQ8</accession>
<dbReference type="InterPro" id="IPR016181">
    <property type="entry name" value="Acyl_CoA_acyltransferase"/>
</dbReference>
<name>A0A1Y1VEQ8_9FUNG</name>
<dbReference type="Gene3D" id="3.40.630.30">
    <property type="match status" value="1"/>
</dbReference>
<dbReference type="Pfam" id="PF00583">
    <property type="entry name" value="Acetyltransf_1"/>
    <property type="match status" value="1"/>
</dbReference>
<dbReference type="GO" id="GO:0016747">
    <property type="term" value="F:acyltransferase activity, transferring groups other than amino-acyl groups"/>
    <property type="evidence" value="ECO:0007669"/>
    <property type="project" value="InterPro"/>
</dbReference>
<reference evidence="2 3" key="1">
    <citation type="submission" date="2016-08" db="EMBL/GenBank/DDBJ databases">
        <title>Genomes of anaerobic fungi encode conserved fungal cellulosomes for biomass hydrolysis.</title>
        <authorList>
            <consortium name="DOE Joint Genome Institute"/>
            <person name="Haitjema C.H."/>
            <person name="Gilmore S.P."/>
            <person name="Henske J.K."/>
            <person name="Solomon K.V."/>
            <person name="De Groot R."/>
            <person name="Kuo A."/>
            <person name="Mondo S.J."/>
            <person name="Salamov A.A."/>
            <person name="Labutti K."/>
            <person name="Zhao Z."/>
            <person name="Chiniquy J."/>
            <person name="Barry K."/>
            <person name="Brewer H.M."/>
            <person name="Purvine S.O."/>
            <person name="Wright A.T."/>
            <person name="Boxma B."/>
            <person name="Van Alen T."/>
            <person name="Hackstein J.H."/>
            <person name="Baker S.E."/>
            <person name="Grigoriev I.V."/>
            <person name="O'Malley M.A."/>
        </authorList>
    </citation>
    <scope>NUCLEOTIDE SEQUENCE [LARGE SCALE GENOMIC DNA]</scope>
    <source>
        <strain evidence="3">finn</strain>
    </source>
</reference>
<dbReference type="EMBL" id="MCFH01000011">
    <property type="protein sequence ID" value="ORX54334.1"/>
    <property type="molecule type" value="Genomic_DNA"/>
</dbReference>
<dbReference type="Proteomes" id="UP000193719">
    <property type="component" value="Unassembled WGS sequence"/>
</dbReference>
<feature type="domain" description="N-acetyltransferase" evidence="1">
    <location>
        <begin position="1"/>
        <end position="145"/>
    </location>
</feature>
<dbReference type="PROSITE" id="PS51186">
    <property type="entry name" value="GNAT"/>
    <property type="match status" value="1"/>
</dbReference>
<reference evidence="2 3" key="2">
    <citation type="submission" date="2016-08" db="EMBL/GenBank/DDBJ databases">
        <title>Pervasive Adenine N6-methylation of Active Genes in Fungi.</title>
        <authorList>
            <consortium name="DOE Joint Genome Institute"/>
            <person name="Mondo S.J."/>
            <person name="Dannebaum R.O."/>
            <person name="Kuo R.C."/>
            <person name="Labutti K."/>
            <person name="Haridas S."/>
            <person name="Kuo A."/>
            <person name="Salamov A."/>
            <person name="Ahrendt S.R."/>
            <person name="Lipzen A."/>
            <person name="Sullivan W."/>
            <person name="Andreopoulos W.B."/>
            <person name="Clum A."/>
            <person name="Lindquist E."/>
            <person name="Daum C."/>
            <person name="Ramamoorthy G.K."/>
            <person name="Gryganskyi A."/>
            <person name="Culley D."/>
            <person name="Magnuson J.K."/>
            <person name="James T.Y."/>
            <person name="O'Malley M.A."/>
            <person name="Stajich J.E."/>
            <person name="Spatafora J.W."/>
            <person name="Visel A."/>
            <person name="Grigoriev I.V."/>
        </authorList>
    </citation>
    <scope>NUCLEOTIDE SEQUENCE [LARGE SCALE GENOMIC DNA]</scope>
    <source>
        <strain evidence="3">finn</strain>
    </source>
</reference>
<evidence type="ECO:0000313" key="2">
    <source>
        <dbReference type="EMBL" id="ORX54334.1"/>
    </source>
</evidence>
<proteinExistence type="predicted"/>